<accession>A0A251USC3</accession>
<reference evidence="3 5" key="1">
    <citation type="journal article" date="2017" name="Nature">
        <title>The sunflower genome provides insights into oil metabolism, flowering and Asterid evolution.</title>
        <authorList>
            <person name="Badouin H."/>
            <person name="Gouzy J."/>
            <person name="Grassa C.J."/>
            <person name="Murat F."/>
            <person name="Staton S.E."/>
            <person name="Cottret L."/>
            <person name="Lelandais-Briere C."/>
            <person name="Owens G.L."/>
            <person name="Carrere S."/>
            <person name="Mayjonade B."/>
            <person name="Legrand L."/>
            <person name="Gill N."/>
            <person name="Kane N.C."/>
            <person name="Bowers J.E."/>
            <person name="Hubner S."/>
            <person name="Bellec A."/>
            <person name="Berard A."/>
            <person name="Berges H."/>
            <person name="Blanchet N."/>
            <person name="Boniface M.C."/>
            <person name="Brunel D."/>
            <person name="Catrice O."/>
            <person name="Chaidir N."/>
            <person name="Claudel C."/>
            <person name="Donnadieu C."/>
            <person name="Faraut T."/>
            <person name="Fievet G."/>
            <person name="Helmstetter N."/>
            <person name="King M."/>
            <person name="Knapp S.J."/>
            <person name="Lai Z."/>
            <person name="Le Paslier M.C."/>
            <person name="Lippi Y."/>
            <person name="Lorenzon L."/>
            <person name="Mandel J.R."/>
            <person name="Marage G."/>
            <person name="Marchand G."/>
            <person name="Marquand E."/>
            <person name="Bret-Mestries E."/>
            <person name="Morien E."/>
            <person name="Nambeesan S."/>
            <person name="Nguyen T."/>
            <person name="Pegot-Espagnet P."/>
            <person name="Pouilly N."/>
            <person name="Raftis F."/>
            <person name="Sallet E."/>
            <person name="Schiex T."/>
            <person name="Thomas J."/>
            <person name="Vandecasteele C."/>
            <person name="Vares D."/>
            <person name="Vear F."/>
            <person name="Vautrin S."/>
            <person name="Crespi M."/>
            <person name="Mangin B."/>
            <person name="Burke J.M."/>
            <person name="Salse J."/>
            <person name="Munos S."/>
            <person name="Vincourt P."/>
            <person name="Rieseberg L.H."/>
            <person name="Langlade N.B."/>
        </authorList>
    </citation>
    <scope>NUCLEOTIDE SEQUENCE [LARGE SCALE GENOMIC DNA]</scope>
    <source>
        <strain evidence="5">cv. SF193</strain>
        <tissue evidence="3">Leaves</tissue>
    </source>
</reference>
<organism evidence="4 5">
    <name type="scientific">Helianthus annuus</name>
    <name type="common">Common sunflower</name>
    <dbReference type="NCBI Taxonomy" id="4232"/>
    <lineage>
        <taxon>Eukaryota</taxon>
        <taxon>Viridiplantae</taxon>
        <taxon>Streptophyta</taxon>
        <taxon>Embryophyta</taxon>
        <taxon>Tracheophyta</taxon>
        <taxon>Spermatophyta</taxon>
        <taxon>Magnoliopsida</taxon>
        <taxon>eudicotyledons</taxon>
        <taxon>Gunneridae</taxon>
        <taxon>Pentapetalae</taxon>
        <taxon>asterids</taxon>
        <taxon>campanulids</taxon>
        <taxon>Asterales</taxon>
        <taxon>Asteraceae</taxon>
        <taxon>Asteroideae</taxon>
        <taxon>Heliantheae alliance</taxon>
        <taxon>Heliantheae</taxon>
        <taxon>Helianthus</taxon>
    </lineage>
</organism>
<dbReference type="InParanoid" id="A0A251USC3"/>
<reference evidence="4" key="2">
    <citation type="submission" date="2017-02" db="EMBL/GenBank/DDBJ databases">
        <title>Sunflower complete genome.</title>
        <authorList>
            <person name="Langlade N."/>
            <person name="Munos S."/>
        </authorList>
    </citation>
    <scope>NUCLEOTIDE SEQUENCE [LARGE SCALE GENOMIC DNA]</scope>
    <source>
        <tissue evidence="4">Leaves</tissue>
    </source>
</reference>
<dbReference type="EMBL" id="MNCJ02000320">
    <property type="protein sequence ID" value="KAF5806366.1"/>
    <property type="molecule type" value="Genomic_DNA"/>
</dbReference>
<evidence type="ECO:0000313" key="4">
    <source>
        <dbReference type="EMBL" id="OTG25662.1"/>
    </source>
</evidence>
<feature type="domain" description="Inhibitor I9" evidence="2">
    <location>
        <begin position="53"/>
        <end position="128"/>
    </location>
</feature>
<dbReference type="GO" id="GO:0004866">
    <property type="term" value="F:endopeptidase inhibitor activity"/>
    <property type="evidence" value="ECO:0000318"/>
    <property type="project" value="GO_Central"/>
</dbReference>
<dbReference type="Gramene" id="mRNA:HanXRQr2_Chr05g0220561">
    <property type="protein sequence ID" value="mRNA:HanXRQr2_Chr05g0220561"/>
    <property type="gene ID" value="HanXRQr2_Chr05g0220561"/>
</dbReference>
<dbReference type="OMA" id="DEPEAFH"/>
<keyword evidence="5" id="KW-1185">Reference proteome</keyword>
<dbReference type="Pfam" id="PF05922">
    <property type="entry name" value="Inhibitor_I9"/>
    <property type="match status" value="1"/>
</dbReference>
<evidence type="ECO:0000256" key="1">
    <source>
        <dbReference type="SAM" id="SignalP"/>
    </source>
</evidence>
<feature type="signal peptide" evidence="1">
    <location>
        <begin position="1"/>
        <end position="28"/>
    </location>
</feature>
<dbReference type="PANTHER" id="PTHR48222:SF4">
    <property type="entry name" value="PROTEINASE INHIBITOR, PROPEPTIDE"/>
    <property type="match status" value="1"/>
</dbReference>
<dbReference type="OrthoDB" id="687377at2759"/>
<evidence type="ECO:0000313" key="5">
    <source>
        <dbReference type="Proteomes" id="UP000215914"/>
    </source>
</evidence>
<dbReference type="Gene3D" id="3.30.70.80">
    <property type="entry name" value="Peptidase S8 propeptide/proteinase inhibitor I9"/>
    <property type="match status" value="1"/>
</dbReference>
<keyword evidence="1" id="KW-0732">Signal</keyword>
<dbReference type="EMBL" id="CM007894">
    <property type="protein sequence ID" value="OTG25662.1"/>
    <property type="molecule type" value="Genomic_DNA"/>
</dbReference>
<name>A0A251USC3_HELAN</name>
<evidence type="ECO:0000313" key="3">
    <source>
        <dbReference type="EMBL" id="KAF5806366.1"/>
    </source>
</evidence>
<evidence type="ECO:0000259" key="2">
    <source>
        <dbReference type="Pfam" id="PF05922"/>
    </source>
</evidence>
<gene>
    <name evidence="4" type="ORF">HannXRQ_Chr05g0150061</name>
    <name evidence="3" type="ORF">HanXRQr2_Chr05g0220561</name>
</gene>
<dbReference type="InterPro" id="IPR037045">
    <property type="entry name" value="S8pro/Inhibitor_I9_sf"/>
</dbReference>
<feature type="chain" id="PRO_5013304423" evidence="1">
    <location>
        <begin position="29"/>
        <end position="137"/>
    </location>
</feature>
<dbReference type="PANTHER" id="PTHR48222">
    <property type="entry name" value="PROTEINASE INHIBITOR, PROPEPTIDE"/>
    <property type="match status" value="1"/>
</dbReference>
<protein>
    <submittedName>
        <fullName evidence="3">Peptidase S8 propeptide/proteinase inhibitor I9</fullName>
    </submittedName>
</protein>
<dbReference type="Proteomes" id="UP000215914">
    <property type="component" value="Chromosome 5"/>
</dbReference>
<dbReference type="FunCoup" id="A0A251USC3">
    <property type="interactions" value="2449"/>
</dbReference>
<sequence length="137" mass="14781">MAHRSLLSSCNNTLSLIFLLIIVTISSSSSMAETDSSVPASVSAPVEEEAAVHIVYTDRPQHEELEDYHIHTLSSVLGSEEAAKGALLYTYKHAACGFSAKLTPKQVEQLSKQPGVLQVVKDGTVRLHDSPAKLHTL</sequence>
<proteinExistence type="predicted"/>
<reference evidence="3" key="3">
    <citation type="submission" date="2020-06" db="EMBL/GenBank/DDBJ databases">
        <title>Helianthus annuus Genome sequencing and assembly Release 2.</title>
        <authorList>
            <person name="Gouzy J."/>
            <person name="Langlade N."/>
            <person name="Munos S."/>
        </authorList>
    </citation>
    <scope>NUCLEOTIDE SEQUENCE</scope>
    <source>
        <tissue evidence="3">Leaves</tissue>
    </source>
</reference>
<dbReference type="SUPFAM" id="SSF54897">
    <property type="entry name" value="Protease propeptides/inhibitors"/>
    <property type="match status" value="1"/>
</dbReference>
<dbReference type="AlphaFoldDB" id="A0A251USC3"/>
<dbReference type="InterPro" id="IPR010259">
    <property type="entry name" value="S8pro/Inhibitor_I9"/>
</dbReference>